<evidence type="ECO:0000313" key="1">
    <source>
        <dbReference type="EnsemblPlants" id="Solyc00g311230.2.1"/>
    </source>
</evidence>
<keyword evidence="2" id="KW-1185">Reference proteome</keyword>
<accession>A0A494GAC7</accession>
<dbReference type="PaxDb" id="4081-Solyc00g311230.2.1"/>
<reference evidence="1" key="2">
    <citation type="submission" date="2019-04" db="UniProtKB">
        <authorList>
            <consortium name="EnsemblPlants"/>
        </authorList>
    </citation>
    <scope>IDENTIFICATION</scope>
    <source>
        <strain evidence="1">cv. Heinz 1706</strain>
    </source>
</reference>
<dbReference type="EnsemblPlants" id="Solyc00g311230.2.1">
    <property type="protein sequence ID" value="Solyc00g311230.2.1"/>
    <property type="gene ID" value="Solyc00g311230.2"/>
</dbReference>
<evidence type="ECO:0000313" key="2">
    <source>
        <dbReference type="Proteomes" id="UP000004994"/>
    </source>
</evidence>
<dbReference type="Proteomes" id="UP000004994">
    <property type="component" value="Unassembled WGS sequence"/>
</dbReference>
<dbReference type="AlphaFoldDB" id="A0A494GAC7"/>
<dbReference type="InParanoid" id="A0A494GAC7"/>
<name>A0A494GAC7_SOLLC</name>
<reference evidence="1" key="1">
    <citation type="journal article" date="2012" name="Nature">
        <title>The tomato genome sequence provides insights into fleshy fruit evolution.</title>
        <authorList>
            <consortium name="Tomato Genome Consortium"/>
        </authorList>
    </citation>
    <scope>NUCLEOTIDE SEQUENCE [LARGE SCALE GENOMIC DNA]</scope>
    <source>
        <strain evidence="1">cv. Heinz 1706</strain>
    </source>
</reference>
<organism evidence="1">
    <name type="scientific">Solanum lycopersicum</name>
    <name type="common">Tomato</name>
    <name type="synonym">Lycopersicon esculentum</name>
    <dbReference type="NCBI Taxonomy" id="4081"/>
    <lineage>
        <taxon>Eukaryota</taxon>
        <taxon>Viridiplantae</taxon>
        <taxon>Streptophyta</taxon>
        <taxon>Embryophyta</taxon>
        <taxon>Tracheophyta</taxon>
        <taxon>Spermatophyta</taxon>
        <taxon>Magnoliopsida</taxon>
        <taxon>eudicotyledons</taxon>
        <taxon>Gunneridae</taxon>
        <taxon>Pentapetalae</taxon>
        <taxon>asterids</taxon>
        <taxon>lamiids</taxon>
        <taxon>Solanales</taxon>
        <taxon>Solanaceae</taxon>
        <taxon>Solanoideae</taxon>
        <taxon>Solaneae</taxon>
        <taxon>Solanum</taxon>
        <taxon>Solanum subgen. Lycopersicon</taxon>
    </lineage>
</organism>
<sequence>METKEHRRKWSSKFGVVLIRVASPELGVAGKEDGVWRYSSVWELLDLQNNKKKRKRKNGERSGFLVDSGHCFLLLVAGKRWVWSEIVVCWWLGQRNGCPLVLTKKGTADVCLLLRWSLLVGFEAADRKREEKKEEDDKSGCFLANA</sequence>
<dbReference type="Gramene" id="Solyc00g311230.2.1">
    <property type="protein sequence ID" value="Solyc00g311230.2.1"/>
    <property type="gene ID" value="Solyc00g311230.2"/>
</dbReference>
<protein>
    <submittedName>
        <fullName evidence="1">Uncharacterized protein</fullName>
    </submittedName>
</protein>
<proteinExistence type="predicted"/>